<sequence length="728" mass="79177">MNFLLKSLDSCSCHGTGQSKAHQQLPLGIPAADSIANAKASAVDVCSKASFSNRTPARDIKDTGKAKGPAGSSGDPVKTPELHTPHTEGEASATSPDAAMTTAIAAEALLALLPQQQHGEEQVGLDTAEVGGASSEGAGRVADKCARECCSSNSDGAGTPESDSIVASTPSAPDLVAKVAPSGTPVAPHRSSNPTQTSAFSHSASATACQMEEENKSRIPVKPTTKDNARSYRLSEASSSSACPPRADLVVQRYTRRHPTGPMRGTAPVSPPGRVQHEVLMPISVVSKSKCDRSGDRSSMTYRTKVTNVSTAHFTSRSEPAGTHEAAVANVVGSAASAAAVPTEASSLTMHSTGVTRKDLVSHVDRNSFRLVLWDMFQRIDFTDVQRELQRGVRESAAVQECRRLFRVVAKNKCSVAIEDLHELLAIFTPCGLSLREGADFLAENCRGKSSLTFRDFLQYGPVLHARLKDYELFEQLSDRQKLIATHARVLPGKLPKKINTARLQLLRVADQQMRGQLPRHARPLRLYEEMFLVDYQERLRDAELIPASAVPPQGLRSDYAHEYARQHRTKPFPALPQLSVPALLKEDMEWRRAEVVHSTDSEVNSASARADASEKSAAAGHSEEENGAVLQSSRSVSGTKGSGKTGKRKHLQRRHKMNAASLMGAWAAYGGSRRWVGLDPEKTEVVGQRQLCLQQQQMGRFLEEEYWERRTMDDHLITQLQSMYRRQ</sequence>
<dbReference type="EMBL" id="JAFHLR010000030">
    <property type="protein sequence ID" value="KAG5472853.1"/>
    <property type="molecule type" value="Genomic_DNA"/>
</dbReference>
<feature type="compositionally biased region" description="Basic and acidic residues" evidence="1">
    <location>
        <begin position="56"/>
        <end position="65"/>
    </location>
</feature>
<gene>
    <name evidence="2" type="ORF">LSCM4_02178</name>
</gene>
<evidence type="ECO:0000313" key="2">
    <source>
        <dbReference type="EMBL" id="KAG5472853.1"/>
    </source>
</evidence>
<organism evidence="2 3">
    <name type="scientific">Leishmania orientalis</name>
    <dbReference type="NCBI Taxonomy" id="2249476"/>
    <lineage>
        <taxon>Eukaryota</taxon>
        <taxon>Discoba</taxon>
        <taxon>Euglenozoa</taxon>
        <taxon>Kinetoplastea</taxon>
        <taxon>Metakinetoplastina</taxon>
        <taxon>Trypanosomatida</taxon>
        <taxon>Trypanosomatidae</taxon>
        <taxon>Leishmaniinae</taxon>
        <taxon>Leishmania</taxon>
    </lineage>
</organism>
<proteinExistence type="predicted"/>
<feature type="compositionally biased region" description="Low complexity" evidence="1">
    <location>
        <begin position="606"/>
        <end position="620"/>
    </location>
</feature>
<dbReference type="AlphaFoldDB" id="A0A836KP07"/>
<name>A0A836KP07_9TRYP</name>
<evidence type="ECO:0000256" key="1">
    <source>
        <dbReference type="SAM" id="MobiDB-lite"/>
    </source>
</evidence>
<dbReference type="RefSeq" id="XP_067061249.1">
    <property type="nucleotide sequence ID" value="XM_067204212.1"/>
</dbReference>
<comment type="caution">
    <text evidence="2">The sequence shown here is derived from an EMBL/GenBank/DDBJ whole genome shotgun (WGS) entry which is preliminary data.</text>
</comment>
<feature type="region of interest" description="Disordered" evidence="1">
    <location>
        <begin position="181"/>
        <end position="244"/>
    </location>
</feature>
<protein>
    <submittedName>
        <fullName evidence="2">Uncharacterized protein</fullName>
    </submittedName>
</protein>
<accession>A0A836KP07</accession>
<feature type="region of interest" description="Disordered" evidence="1">
    <location>
        <begin position="54"/>
        <end position="96"/>
    </location>
</feature>
<dbReference type="KEGG" id="loi:92358146"/>
<reference evidence="3" key="1">
    <citation type="journal article" date="2021" name="Microbiol. Resour. Announc.">
        <title>LGAAP: Leishmaniinae Genome Assembly and Annotation Pipeline.</title>
        <authorList>
            <person name="Almutairi H."/>
            <person name="Urbaniak M.D."/>
            <person name="Bates M.D."/>
            <person name="Jariyapan N."/>
            <person name="Kwakye-Nuako G."/>
            <person name="Thomaz-Soccol V."/>
            <person name="Al-Salem W.S."/>
            <person name="Dillon R.J."/>
            <person name="Bates P.A."/>
            <person name="Gatherer D."/>
        </authorList>
    </citation>
    <scope>NUCLEOTIDE SEQUENCE [LARGE SCALE GENOMIC DNA]</scope>
</reference>
<feature type="compositionally biased region" description="Low complexity" evidence="1">
    <location>
        <begin position="231"/>
        <end position="244"/>
    </location>
</feature>
<evidence type="ECO:0000313" key="3">
    <source>
        <dbReference type="Proteomes" id="UP000674143"/>
    </source>
</evidence>
<dbReference type="Proteomes" id="UP000674143">
    <property type="component" value="Unassembled WGS sequence"/>
</dbReference>
<dbReference type="GeneID" id="92358146"/>
<feature type="compositionally biased region" description="Basic residues" evidence="1">
    <location>
        <begin position="646"/>
        <end position="655"/>
    </location>
</feature>
<feature type="compositionally biased region" description="Basic and acidic residues" evidence="1">
    <location>
        <begin position="78"/>
        <end position="89"/>
    </location>
</feature>
<keyword evidence="3" id="KW-1185">Reference proteome</keyword>
<feature type="compositionally biased region" description="Low complexity" evidence="1">
    <location>
        <begin position="195"/>
        <end position="208"/>
    </location>
</feature>
<reference evidence="3" key="2">
    <citation type="journal article" date="2021" name="Sci. Data">
        <title>Chromosome-scale genome sequencing, assembly and annotation of six genomes from subfamily Leishmaniinae.</title>
        <authorList>
            <person name="Almutairi H."/>
            <person name="Urbaniak M.D."/>
            <person name="Bates M.D."/>
            <person name="Jariyapan N."/>
            <person name="Kwakye-Nuako G."/>
            <person name="Thomaz Soccol V."/>
            <person name="Al-Salem W.S."/>
            <person name="Dillon R.J."/>
            <person name="Bates P.A."/>
            <person name="Gatherer D."/>
        </authorList>
    </citation>
    <scope>NUCLEOTIDE SEQUENCE [LARGE SCALE GENOMIC DNA]</scope>
</reference>
<feature type="region of interest" description="Disordered" evidence="1">
    <location>
        <begin position="596"/>
        <end position="655"/>
    </location>
</feature>